<dbReference type="Proteomes" id="UP000682195">
    <property type="component" value="Chromosome 1"/>
</dbReference>
<protein>
    <recommendedName>
        <fullName evidence="3">DUF488 domain-containing protein</fullName>
    </recommendedName>
</protein>
<sequence>MYDFEIYTIGVYASTEESFFNKLTDNKIDVFCDIRQRRGVRGSKYSYVNIRYLQEKLTQLGINYVYAKEQERNNMLKMP</sequence>
<dbReference type="RefSeq" id="WP_211806948.1">
    <property type="nucleotide sequence ID" value="NZ_CP072361.1"/>
</dbReference>
<dbReference type="EMBL" id="CP072361">
    <property type="protein sequence ID" value="QUB74786.1"/>
    <property type="molecule type" value="Genomic_DNA"/>
</dbReference>
<evidence type="ECO:0008006" key="3">
    <source>
        <dbReference type="Google" id="ProtNLM"/>
    </source>
</evidence>
<name>A0ABX7XMC0_9BACT</name>
<keyword evidence="2" id="KW-1185">Reference proteome</keyword>
<gene>
    <name evidence="1" type="ORF">J5A58_04355</name>
</gene>
<organism evidence="1 2">
    <name type="scientific">Prevotella melaninogenica</name>
    <dbReference type="NCBI Taxonomy" id="28132"/>
    <lineage>
        <taxon>Bacteria</taxon>
        <taxon>Pseudomonadati</taxon>
        <taxon>Bacteroidota</taxon>
        <taxon>Bacteroidia</taxon>
        <taxon>Bacteroidales</taxon>
        <taxon>Prevotellaceae</taxon>
        <taxon>Prevotella</taxon>
    </lineage>
</organism>
<evidence type="ECO:0000313" key="2">
    <source>
        <dbReference type="Proteomes" id="UP000682195"/>
    </source>
</evidence>
<accession>A0ABX7XMC0</accession>
<reference evidence="1 2" key="1">
    <citation type="submission" date="2021-03" db="EMBL/GenBank/DDBJ databases">
        <title>Human Oral Microbial Genomes.</title>
        <authorList>
            <person name="Johnston C.D."/>
            <person name="Chen T."/>
            <person name="Dewhirst F.E."/>
        </authorList>
    </citation>
    <scope>NUCLEOTIDE SEQUENCE [LARGE SCALE GENOMIC DNA]</scope>
    <source>
        <strain evidence="1 2">F0054</strain>
    </source>
</reference>
<proteinExistence type="predicted"/>
<evidence type="ECO:0000313" key="1">
    <source>
        <dbReference type="EMBL" id="QUB74786.1"/>
    </source>
</evidence>